<feature type="domain" description="Heterokaryon incompatibility" evidence="1">
    <location>
        <begin position="141"/>
        <end position="300"/>
    </location>
</feature>
<gene>
    <name evidence="2" type="ORF">BCON_0122g00080</name>
</gene>
<organism evidence="2 3">
    <name type="scientific">Botryotinia convoluta</name>
    <dbReference type="NCBI Taxonomy" id="54673"/>
    <lineage>
        <taxon>Eukaryota</taxon>
        <taxon>Fungi</taxon>
        <taxon>Dikarya</taxon>
        <taxon>Ascomycota</taxon>
        <taxon>Pezizomycotina</taxon>
        <taxon>Leotiomycetes</taxon>
        <taxon>Helotiales</taxon>
        <taxon>Sclerotiniaceae</taxon>
        <taxon>Botryotinia</taxon>
    </lineage>
</organism>
<dbReference type="OrthoDB" id="3544787at2759"/>
<dbReference type="PANTHER" id="PTHR33112:SF10">
    <property type="entry name" value="TOL"/>
    <property type="match status" value="1"/>
</dbReference>
<comment type="caution">
    <text evidence="2">The sequence shown here is derived from an EMBL/GenBank/DDBJ whole genome shotgun (WGS) entry which is preliminary data.</text>
</comment>
<evidence type="ECO:0000259" key="1">
    <source>
        <dbReference type="Pfam" id="PF06985"/>
    </source>
</evidence>
<accession>A0A4Z1HWS0</accession>
<evidence type="ECO:0000313" key="2">
    <source>
        <dbReference type="EMBL" id="TGO53491.1"/>
    </source>
</evidence>
<dbReference type="EMBL" id="PQXN01000122">
    <property type="protein sequence ID" value="TGO53491.1"/>
    <property type="molecule type" value="Genomic_DNA"/>
</dbReference>
<name>A0A4Z1HWS0_9HELO</name>
<dbReference type="PANTHER" id="PTHR33112">
    <property type="entry name" value="DOMAIN PROTEIN, PUTATIVE-RELATED"/>
    <property type="match status" value="1"/>
</dbReference>
<protein>
    <recommendedName>
        <fullName evidence="1">Heterokaryon incompatibility domain-containing protein</fullName>
    </recommendedName>
</protein>
<dbReference type="AlphaFoldDB" id="A0A4Z1HWS0"/>
<reference evidence="2 3" key="1">
    <citation type="submission" date="2017-12" db="EMBL/GenBank/DDBJ databases">
        <title>Comparative genomics of Botrytis spp.</title>
        <authorList>
            <person name="Valero-Jimenez C.A."/>
            <person name="Tapia P."/>
            <person name="Veloso J."/>
            <person name="Silva-Moreno E."/>
            <person name="Staats M."/>
            <person name="Valdes J.H."/>
            <person name="Van Kan J.A.L."/>
        </authorList>
    </citation>
    <scope>NUCLEOTIDE SEQUENCE [LARGE SCALE GENOMIC DNA]</scope>
    <source>
        <strain evidence="2 3">MUCL11595</strain>
    </source>
</reference>
<dbReference type="Proteomes" id="UP000297527">
    <property type="component" value="Unassembled WGS sequence"/>
</dbReference>
<dbReference type="Pfam" id="PF06985">
    <property type="entry name" value="HET"/>
    <property type="match status" value="1"/>
</dbReference>
<proteinExistence type="predicted"/>
<sequence length="909" mass="103683">MDRRTTLPSAKTPLHFYIRVLYGKRVGILVDVGEAAGHDCLHMWFLEPNSAEEKILEKPESRHIKQFAQGEALEDLKDLVKTQIQPWIEACCNCRADHENCGRTIGTNILPTRLIDVGTMDNESVRLITTMDSMEPSKHPYLILSYCWGRGNDVAKTTTGNLKGRLRSFDITNLPKTIQDTIILTRIMNIHYLWVDAICIIQSSENDGYNEFQTEASKMRDYYTNAECCVAASVANDAAEGFFRERLLGRYPIQSIFLTYPSIVGPDRQSITLQSRENVATLRNVIDESPLSKRGWCLQELSLPPRVLHWTSNGLYRECQSSYFLEGSSKKCETYDYAAAATPRDILAMPDDKLLTHDGWHLLLQRLKVEYFNGVFRPYLAQGLTWNYSPRGPYDTLPDVSVEPRDDRFPTWCWASNGPVQFSDIPTGDSHSYIHDVHPHSFPSYPGNTNLTDVIDSKLHVKAPIIKAELVYEPWESFPPLGNVSIDCDGGEPLDHYFWVWLDNQLGSNHSTATNILHNASRDTLLKGATVQKNCEEFSAMSANTTASQHNGTEFLKDDDTADKKVQVNTTPPLPIKIFKYALPDPRIVYLRLELIFSKPEEGIIWVHVRVNKPKAPGLLSLLETCTTSNASVYSGGGFTKIKIEPLGSCPHIANNKFVDRGLPFGYKEQDYKLLNDTYMRPSEDILVVDYDLLSLLYGHGGSLDLKSLTHIAVSRFGYLSVRTPWVSDDMTKLLNDIHSRCPCLKRLSVIGTFNCDREMPPATRLLDINKDLLKLDLRDKYERQLPSEEADDRYRVLEKILKARYLFDKHFESYRKKIEEEEGNKDAIEYWKKVEVVKALHCWPEDPQDESNLYIPEIDSYVRCNDDGFLATLPESTPDSLIQLRHLLSLVELGDEQWLHELQQQILK</sequence>
<keyword evidence="3" id="KW-1185">Reference proteome</keyword>
<evidence type="ECO:0000313" key="3">
    <source>
        <dbReference type="Proteomes" id="UP000297527"/>
    </source>
</evidence>
<dbReference type="InterPro" id="IPR010730">
    <property type="entry name" value="HET"/>
</dbReference>